<evidence type="ECO:0000313" key="2">
    <source>
        <dbReference type="Proteomes" id="UP000557772"/>
    </source>
</evidence>
<name>A0A849AJK4_9MICO</name>
<dbReference type="InterPro" id="IPR036412">
    <property type="entry name" value="HAD-like_sf"/>
</dbReference>
<dbReference type="InterPro" id="IPR006439">
    <property type="entry name" value="HAD-SF_hydro_IA"/>
</dbReference>
<comment type="caution">
    <text evidence="1">The sequence shown here is derived from an EMBL/GenBank/DDBJ whole genome shotgun (WGS) entry which is preliminary data.</text>
</comment>
<organism evidence="1 2">
    <name type="scientific">Flexivirga aerilata</name>
    <dbReference type="NCBI Taxonomy" id="1656889"/>
    <lineage>
        <taxon>Bacteria</taxon>
        <taxon>Bacillati</taxon>
        <taxon>Actinomycetota</taxon>
        <taxon>Actinomycetes</taxon>
        <taxon>Micrococcales</taxon>
        <taxon>Dermacoccaceae</taxon>
        <taxon>Flexivirga</taxon>
    </lineage>
</organism>
<dbReference type="PANTHER" id="PTHR18901">
    <property type="entry name" value="2-DEOXYGLUCOSE-6-PHOSPHATE PHOSPHATASE 2"/>
    <property type="match status" value="1"/>
</dbReference>
<dbReference type="CDD" id="cd07505">
    <property type="entry name" value="HAD_BPGM-like"/>
    <property type="match status" value="1"/>
</dbReference>
<dbReference type="AlphaFoldDB" id="A0A849AJK4"/>
<evidence type="ECO:0000313" key="1">
    <source>
        <dbReference type="EMBL" id="NNG41014.1"/>
    </source>
</evidence>
<dbReference type="SFLD" id="SFLDG01129">
    <property type="entry name" value="C1.5:_HAD__Beta-PGM__Phosphata"/>
    <property type="match status" value="1"/>
</dbReference>
<reference evidence="1 2" key="1">
    <citation type="submission" date="2020-05" db="EMBL/GenBank/DDBJ databases">
        <title>Flexivirga sp. ID2601S isolated from air conditioner.</title>
        <authorList>
            <person name="Kim D.H."/>
        </authorList>
    </citation>
    <scope>NUCLEOTIDE SEQUENCE [LARGE SCALE GENOMIC DNA]</scope>
    <source>
        <strain evidence="1 2">ID2601S</strain>
    </source>
</reference>
<dbReference type="InterPro" id="IPR023214">
    <property type="entry name" value="HAD_sf"/>
</dbReference>
<dbReference type="SFLD" id="SFLDS00003">
    <property type="entry name" value="Haloacid_Dehalogenase"/>
    <property type="match status" value="1"/>
</dbReference>
<dbReference type="NCBIfam" id="TIGR01509">
    <property type="entry name" value="HAD-SF-IA-v3"/>
    <property type="match status" value="1"/>
</dbReference>
<keyword evidence="2" id="KW-1185">Reference proteome</keyword>
<protein>
    <submittedName>
        <fullName evidence="1">HAD family phosphatase</fullName>
    </submittedName>
</protein>
<dbReference type="SUPFAM" id="SSF56784">
    <property type="entry name" value="HAD-like"/>
    <property type="match status" value="1"/>
</dbReference>
<dbReference type="InterPro" id="IPR023198">
    <property type="entry name" value="PGP-like_dom2"/>
</dbReference>
<sequence length="249" mass="26384">MPTARAGTSRPRSAGWRPTWVTKRRTDITTRTLPAAVLWDMDGTLVDTEPLWIAAEKGLVASYGGTWDDDMAHQLVGNPLLVSAQIIRDNSPVTLAPEQIVDYLLARVIEQMRQHLPWRPGAEQLLKACVAEGIPNALVTMSYRSFADVLIDALPAGTFSAAVTGDRVTHGKPDPEAYSTAVRELGVDAAVCVAIEDSIPGVHAAVAAGVPTIAVPHIVQVPPVDGAVQVHSLDGLTPGDLVAVTANAR</sequence>
<dbReference type="Pfam" id="PF13419">
    <property type="entry name" value="HAD_2"/>
    <property type="match status" value="1"/>
</dbReference>
<dbReference type="Gene3D" id="3.40.50.1000">
    <property type="entry name" value="HAD superfamily/HAD-like"/>
    <property type="match status" value="1"/>
</dbReference>
<dbReference type="EMBL" id="JABENB010000003">
    <property type="protein sequence ID" value="NNG41014.1"/>
    <property type="molecule type" value="Genomic_DNA"/>
</dbReference>
<dbReference type="InterPro" id="IPR041492">
    <property type="entry name" value="HAD_2"/>
</dbReference>
<dbReference type="Gene3D" id="1.10.150.240">
    <property type="entry name" value="Putative phosphatase, domain 2"/>
    <property type="match status" value="1"/>
</dbReference>
<proteinExistence type="predicted"/>
<gene>
    <name evidence="1" type="ORF">HJ588_17280</name>
</gene>
<dbReference type="PANTHER" id="PTHR18901:SF38">
    <property type="entry name" value="PSEUDOURIDINE-5'-PHOSPHATASE"/>
    <property type="match status" value="1"/>
</dbReference>
<accession>A0A849AJK4</accession>
<dbReference type="Proteomes" id="UP000557772">
    <property type="component" value="Unassembled WGS sequence"/>
</dbReference>